<evidence type="ECO:0000256" key="3">
    <source>
        <dbReference type="ARBA" id="ARBA00022837"/>
    </source>
</evidence>
<keyword evidence="7" id="KW-1185">Reference proteome</keyword>
<feature type="region of interest" description="Disordered" evidence="4">
    <location>
        <begin position="1"/>
        <end position="26"/>
    </location>
</feature>
<evidence type="ECO:0000313" key="6">
    <source>
        <dbReference type="EMBL" id="KAF0310103.1"/>
    </source>
</evidence>
<gene>
    <name evidence="6" type="primary">Capsl_1</name>
    <name evidence="6" type="ORF">FJT64_018852</name>
</gene>
<dbReference type="SUPFAM" id="SSF47473">
    <property type="entry name" value="EF-hand"/>
    <property type="match status" value="1"/>
</dbReference>
<dbReference type="Proteomes" id="UP000440578">
    <property type="component" value="Unassembled WGS sequence"/>
</dbReference>
<dbReference type="PANTHER" id="PTHR34524:SF6">
    <property type="entry name" value="CALCYPHOSINE LIKE"/>
    <property type="match status" value="1"/>
</dbReference>
<protein>
    <submittedName>
        <fullName evidence="6">Calcyphosin-like protein</fullName>
    </submittedName>
</protein>
<dbReference type="CDD" id="cd00051">
    <property type="entry name" value="EFh"/>
    <property type="match status" value="1"/>
</dbReference>
<dbReference type="InterPro" id="IPR018247">
    <property type="entry name" value="EF_Hand_1_Ca_BS"/>
</dbReference>
<accession>A0A6A4WVR8</accession>
<dbReference type="EMBL" id="VIIS01000346">
    <property type="protein sequence ID" value="KAF0310103.1"/>
    <property type="molecule type" value="Genomic_DNA"/>
</dbReference>
<organism evidence="6 7">
    <name type="scientific">Amphibalanus amphitrite</name>
    <name type="common">Striped barnacle</name>
    <name type="synonym">Balanus amphitrite</name>
    <dbReference type="NCBI Taxonomy" id="1232801"/>
    <lineage>
        <taxon>Eukaryota</taxon>
        <taxon>Metazoa</taxon>
        <taxon>Ecdysozoa</taxon>
        <taxon>Arthropoda</taxon>
        <taxon>Crustacea</taxon>
        <taxon>Multicrustacea</taxon>
        <taxon>Cirripedia</taxon>
        <taxon>Thoracica</taxon>
        <taxon>Thoracicalcarea</taxon>
        <taxon>Balanomorpha</taxon>
        <taxon>Balanoidea</taxon>
        <taxon>Balanidae</taxon>
        <taxon>Amphibalaninae</taxon>
        <taxon>Amphibalanus</taxon>
    </lineage>
</organism>
<dbReference type="AlphaFoldDB" id="A0A6A4WVR8"/>
<dbReference type="PANTHER" id="PTHR34524">
    <property type="entry name" value="CALCYPHOSIN"/>
    <property type="match status" value="1"/>
</dbReference>
<evidence type="ECO:0000256" key="4">
    <source>
        <dbReference type="SAM" id="MobiDB-lite"/>
    </source>
</evidence>
<evidence type="ECO:0000256" key="2">
    <source>
        <dbReference type="ARBA" id="ARBA00022737"/>
    </source>
</evidence>
<dbReference type="InterPro" id="IPR051581">
    <property type="entry name" value="Ca-bind"/>
</dbReference>
<feature type="compositionally biased region" description="Polar residues" evidence="4">
    <location>
        <begin position="1"/>
        <end position="10"/>
    </location>
</feature>
<comment type="caution">
    <text evidence="6">The sequence shown here is derived from an EMBL/GenBank/DDBJ whole genome shotgun (WGS) entry which is preliminary data.</text>
</comment>
<dbReference type="OrthoDB" id="444540at2759"/>
<evidence type="ECO:0000259" key="5">
    <source>
        <dbReference type="PROSITE" id="PS50222"/>
    </source>
</evidence>
<dbReference type="PROSITE" id="PS00018">
    <property type="entry name" value="EF_HAND_1"/>
    <property type="match status" value="3"/>
</dbReference>
<keyword evidence="2" id="KW-0677">Repeat</keyword>
<feature type="domain" description="EF-hand" evidence="5">
    <location>
        <begin position="43"/>
        <end position="78"/>
    </location>
</feature>
<feature type="domain" description="EF-hand" evidence="5">
    <location>
        <begin position="79"/>
        <end position="114"/>
    </location>
</feature>
<name>A0A6A4WVR8_AMPAM</name>
<reference evidence="6 7" key="1">
    <citation type="submission" date="2019-07" db="EMBL/GenBank/DDBJ databases">
        <title>Draft genome assembly of a fouling barnacle, Amphibalanus amphitrite (Darwin, 1854): The first reference genome for Thecostraca.</title>
        <authorList>
            <person name="Kim W."/>
        </authorList>
    </citation>
    <scope>NUCLEOTIDE SEQUENCE [LARGE SCALE GENOMIC DNA]</scope>
    <source>
        <strain evidence="6">SNU_AA5</strain>
        <tissue evidence="6">Soma without cirri and trophi</tissue>
    </source>
</reference>
<proteinExistence type="predicted"/>
<dbReference type="Pfam" id="PF13499">
    <property type="entry name" value="EF-hand_7"/>
    <property type="match status" value="2"/>
</dbReference>
<feature type="domain" description="EF-hand" evidence="5">
    <location>
        <begin position="115"/>
        <end position="150"/>
    </location>
</feature>
<dbReference type="PROSITE" id="PS50222">
    <property type="entry name" value="EF_HAND_2"/>
    <property type="match status" value="3"/>
</dbReference>
<feature type="compositionally biased region" description="Basic and acidic residues" evidence="4">
    <location>
        <begin position="11"/>
        <end position="26"/>
    </location>
</feature>
<evidence type="ECO:0000256" key="1">
    <source>
        <dbReference type="ARBA" id="ARBA00022723"/>
    </source>
</evidence>
<sequence>MNRPATAQTRNEQEMMDKSKRALETATDPMEKLRLQLLSRGSTGIMGFGRIFRRMDDDKNRSLNMEEFSEGMRDSGLNLSADELAQLFKAFDKDNSGSINFDEFLENIRPPMSAARKKVLMEAFNKMDTSGDGVLSLEDIRKTYNVDKHPKFLSGELTKDQILTQYLNNFEKNGTKDGKVTKDEFIDYYSGVSASIDTDAYFDLMIRNAYKL</sequence>
<dbReference type="InterPro" id="IPR002048">
    <property type="entry name" value="EF_hand_dom"/>
</dbReference>
<dbReference type="SMART" id="SM00054">
    <property type="entry name" value="EFh"/>
    <property type="match status" value="4"/>
</dbReference>
<keyword evidence="3" id="KW-0106">Calcium</keyword>
<keyword evidence="1" id="KW-0479">Metal-binding</keyword>
<dbReference type="GO" id="GO:0005509">
    <property type="term" value="F:calcium ion binding"/>
    <property type="evidence" value="ECO:0007669"/>
    <property type="project" value="InterPro"/>
</dbReference>
<dbReference type="Gene3D" id="1.10.238.10">
    <property type="entry name" value="EF-hand"/>
    <property type="match status" value="2"/>
</dbReference>
<evidence type="ECO:0000313" key="7">
    <source>
        <dbReference type="Proteomes" id="UP000440578"/>
    </source>
</evidence>
<dbReference type="InterPro" id="IPR011992">
    <property type="entry name" value="EF-hand-dom_pair"/>
</dbReference>